<proteinExistence type="predicted"/>
<dbReference type="PRINTS" id="PR00845">
    <property type="entry name" value="GLHYDRLASE52"/>
</dbReference>
<dbReference type="RefSeq" id="WP_013149673.1">
    <property type="nucleotide sequence ID" value="NC_014209.1"/>
</dbReference>
<dbReference type="EC" id="3.2.1.37" evidence="1"/>
<keyword evidence="1" id="KW-0326">Glycosidase</keyword>
<dbReference type="Proteomes" id="UP000002064">
    <property type="component" value="Chromosome"/>
</dbReference>
<dbReference type="SUPFAM" id="SSF48208">
    <property type="entry name" value="Six-hairpin glycosidases"/>
    <property type="match status" value="1"/>
</dbReference>
<keyword evidence="2" id="KW-1185">Reference proteome</keyword>
<dbReference type="EMBL" id="CP002032">
    <property type="protein sequence ID" value="ADH60032.1"/>
    <property type="molecule type" value="Genomic_DNA"/>
</dbReference>
<protein>
    <submittedName>
        <fullName evidence="1">Xylan 1,4-beta-xylosidase</fullName>
        <ecNumber evidence="1">3.2.1.37</ecNumber>
    </submittedName>
</protein>
<dbReference type="InterPro" id="IPR008928">
    <property type="entry name" value="6-hairpin_glycosidase_sf"/>
</dbReference>
<keyword evidence="1" id="KW-0378">Hydrolase</keyword>
<dbReference type="Pfam" id="PF03512">
    <property type="entry name" value="Glyco_hydro_52"/>
    <property type="match status" value="1"/>
</dbReference>
<dbReference type="GO" id="GO:0009044">
    <property type="term" value="F:xylan 1,4-beta-xylosidase activity"/>
    <property type="evidence" value="ECO:0007669"/>
    <property type="project" value="UniProtKB-EC"/>
</dbReference>
<sequence length="681" mass="78070">MESISFYAHHSAFGAFSSFIVGKLGKGGGVVLNDVHPPNNNVYVGYKQGKKIKLLPFLKVNSIKPEEAFTGEKVKNNAKYDIEFFSEKEIDREMGWASDTWLTDKFKFSIITPFGYVKFPESMEEEEKKLAFAPVIFIQLTMDNRQSKLDAEMMFGLEGTKRLLSDTMDSKYLGIAFDRKYGFATWNSEDVKEYLRLGLLDSWANDIYQNHRLGKEGALLFKVPAGEMRTYTIALATYQDGIITTGIETEFYYTTLFKSLEDVLEFGLKNANYYLDMAEQRDKELRESGLNEYRQFLIAYATHAYYANSQLMTRKDGVPLWIVNEGEYLMINTFDLTIDHLFWELKFHPWTIKNTLDLYVEKYSYFDQAGRSFTHDMGVANNFSPQGYSSYELPNLHGVFSYMTHEELLNWIITGAVYAFKTNDKEWLEQNLNVFVDCFNSLVARDKNNDGIMDVDTSRCENGSEITTYDSLDVSLGQARNNLYLGVKTWAAYVLLNKIFKEYNLDDYADASLKKAQQAASTIVSKFDEQNRYIPAVFEQGNTSRIIPAIEALIYPYYIGDVDTVSETGPFKELIIALKHHIVTVLKPGCCIDPISGGWKLSSTSKNTWNSKIFLSQHIVKKILGLDFGDKEIEWDRVHTRWQQISCSEEGPVDQVNSDNGTARGSRLYPRLVTSILWMEE</sequence>
<name>A0ABM5LMQ8_THEM3</name>
<dbReference type="InterPro" id="IPR000852">
    <property type="entry name" value="Glyco_hydro_52"/>
</dbReference>
<reference evidence="1 2" key="1">
    <citation type="submission" date="2010-05" db="EMBL/GenBank/DDBJ databases">
        <title>Complete sequence of Thermoanaerobacter mathranii subsp. mathranii mathranii str. A3.</title>
        <authorList>
            <consortium name="US DOE Joint Genome Institute"/>
            <person name="Lucas S."/>
            <person name="Copeland A."/>
            <person name="Lapidus A."/>
            <person name="Cheng J.-F."/>
            <person name="Bruce D."/>
            <person name="Goodwin L."/>
            <person name="Pitluck S."/>
            <person name="Held B."/>
            <person name="Detter J.C."/>
            <person name="Han C."/>
            <person name="Tapia R."/>
            <person name="Land M."/>
            <person name="Hauser L."/>
            <person name="Kyrpides N."/>
            <person name="Mikhailova N."/>
            <person name="Zhou J."/>
            <person name="Hemme C."/>
            <person name="Woyke T."/>
        </authorList>
    </citation>
    <scope>NUCLEOTIDE SEQUENCE [LARGE SCALE GENOMIC DNA]</scope>
    <source>
        <strain evidence="1 2">A3</strain>
    </source>
</reference>
<gene>
    <name evidence="1" type="ordered locus">Tmath_0249</name>
</gene>
<evidence type="ECO:0000313" key="1">
    <source>
        <dbReference type="EMBL" id="ADH60032.1"/>
    </source>
</evidence>
<evidence type="ECO:0000313" key="2">
    <source>
        <dbReference type="Proteomes" id="UP000002064"/>
    </source>
</evidence>
<organism evidence="1 2">
    <name type="scientific">Thermoanaerobacter mathranii subsp. mathranii (strain DSM 11426 / CCUG 53645 / CIP 108742 / A3)</name>
    <dbReference type="NCBI Taxonomy" id="583358"/>
    <lineage>
        <taxon>Bacteria</taxon>
        <taxon>Bacillati</taxon>
        <taxon>Bacillota</taxon>
        <taxon>Clostridia</taxon>
        <taxon>Thermoanaerobacterales</taxon>
        <taxon>Thermoanaerobacteraceae</taxon>
        <taxon>Thermoanaerobacter</taxon>
    </lineage>
</organism>
<accession>A0ABM5LMQ8</accession>